<dbReference type="Gene3D" id="3.40.50.720">
    <property type="entry name" value="NAD(P)-binding Rossmann-like Domain"/>
    <property type="match status" value="1"/>
</dbReference>
<evidence type="ECO:0000256" key="2">
    <source>
        <dbReference type="ARBA" id="ARBA00022630"/>
    </source>
</evidence>
<evidence type="ECO:0000313" key="8">
    <source>
        <dbReference type="Proteomes" id="UP000567179"/>
    </source>
</evidence>
<keyword evidence="8" id="KW-1185">Reference proteome</keyword>
<evidence type="ECO:0000256" key="4">
    <source>
        <dbReference type="ARBA" id="ARBA00022857"/>
    </source>
</evidence>
<proteinExistence type="predicted"/>
<reference evidence="7 8" key="1">
    <citation type="journal article" date="2020" name="ISME J.">
        <title>Uncovering the hidden diversity of litter-decomposition mechanisms in mushroom-forming fungi.</title>
        <authorList>
            <person name="Floudas D."/>
            <person name="Bentzer J."/>
            <person name="Ahren D."/>
            <person name="Johansson T."/>
            <person name="Persson P."/>
            <person name="Tunlid A."/>
        </authorList>
    </citation>
    <scope>NUCLEOTIDE SEQUENCE [LARGE SCALE GENOMIC DNA]</scope>
    <source>
        <strain evidence="7 8">CBS 101986</strain>
    </source>
</reference>
<dbReference type="Gene3D" id="3.50.50.60">
    <property type="entry name" value="FAD/NAD(P)-binding domain"/>
    <property type="match status" value="1"/>
</dbReference>
<dbReference type="GO" id="GO:0016491">
    <property type="term" value="F:oxidoreductase activity"/>
    <property type="evidence" value="ECO:0007669"/>
    <property type="project" value="UniProtKB-KW"/>
</dbReference>
<dbReference type="PANTHER" id="PTHR48467:SF1">
    <property type="entry name" value="GLUTAMATE SYNTHASE 1 [NADH], CHLOROPLASTIC-LIKE"/>
    <property type="match status" value="1"/>
</dbReference>
<sequence length="459" mass="49860">MGSTWPCTLRSRPGPPRSQGKSITVQSHARNEYCPPVKNCTSKFDEAADDPRLRFFGNVEVGDSANSIPHALQLPLSSIFRDYSHVVFATGCTLPTMHAALPPSEHCISALSLVHWYTQHPTAGSPPPLDKIKHVSLIGNGNVSLDIARMLLTNVNVLARYDVPKPVLDVLASSAVNHVSIVARRGPLEAAFTMKELREMINLPEASMVPLGPTLLADATSAPSLTRQQSRVLQLLQKGSKNAHGTTRKTWSLDFFRSPIGLVQPTTSRPSAQLSLAHTAVDPITQRAVPTGETSTLSTDLVVTSLGFRAEPTVTFYDPGLRHLRNIAGRVVSSTGAVLPHVYASGWAANGAKGVLATTMMDAYGVAEQIIADWKTGKSSVSSADAERDHEVHGLPPLNTEPDLDSLPEEVQRALEQGFVTDYSDWRTINAEEIKKGQELGKERERMGWAEARQLIKRP</sequence>
<dbReference type="OrthoDB" id="333024at2759"/>
<keyword evidence="4" id="KW-0521">NADP</keyword>
<dbReference type="SUPFAM" id="SSF51905">
    <property type="entry name" value="FAD/NAD(P)-binding domain"/>
    <property type="match status" value="1"/>
</dbReference>
<dbReference type="AlphaFoldDB" id="A0A8H5AZD9"/>
<organism evidence="7 8">
    <name type="scientific">Psilocybe cf. subviscida</name>
    <dbReference type="NCBI Taxonomy" id="2480587"/>
    <lineage>
        <taxon>Eukaryota</taxon>
        <taxon>Fungi</taxon>
        <taxon>Dikarya</taxon>
        <taxon>Basidiomycota</taxon>
        <taxon>Agaricomycotina</taxon>
        <taxon>Agaricomycetes</taxon>
        <taxon>Agaricomycetidae</taxon>
        <taxon>Agaricales</taxon>
        <taxon>Agaricineae</taxon>
        <taxon>Strophariaceae</taxon>
        <taxon>Psilocybe</taxon>
    </lineage>
</organism>
<keyword evidence="3" id="KW-0274">FAD</keyword>
<comment type="cofactor">
    <cofactor evidence="1">
        <name>FAD</name>
        <dbReference type="ChEBI" id="CHEBI:57692"/>
    </cofactor>
</comment>
<protein>
    <recommendedName>
        <fullName evidence="9">NADPH:adrenodoxin oxidoreductase, mitochondrial</fullName>
    </recommendedName>
</protein>
<feature type="region of interest" description="Disordered" evidence="6">
    <location>
        <begin position="381"/>
        <end position="404"/>
    </location>
</feature>
<dbReference type="Proteomes" id="UP000567179">
    <property type="component" value="Unassembled WGS sequence"/>
</dbReference>
<evidence type="ECO:0000256" key="3">
    <source>
        <dbReference type="ARBA" id="ARBA00022827"/>
    </source>
</evidence>
<dbReference type="EMBL" id="JAACJJ010000046">
    <property type="protein sequence ID" value="KAF5313910.1"/>
    <property type="molecule type" value="Genomic_DNA"/>
</dbReference>
<name>A0A8H5AZD9_9AGAR</name>
<feature type="region of interest" description="Disordered" evidence="6">
    <location>
        <begin position="1"/>
        <end position="26"/>
    </location>
</feature>
<dbReference type="InterPro" id="IPR036188">
    <property type="entry name" value="FAD/NAD-bd_sf"/>
</dbReference>
<keyword evidence="2" id="KW-0285">Flavoprotein</keyword>
<dbReference type="PANTHER" id="PTHR48467">
    <property type="entry name" value="GLUTAMATE SYNTHASE 1 [NADH], CHLOROPLASTIC-LIKE"/>
    <property type="match status" value="1"/>
</dbReference>
<dbReference type="InterPro" id="IPR055275">
    <property type="entry name" value="Ferredox_Rdtase"/>
</dbReference>
<accession>A0A8H5AZD9</accession>
<evidence type="ECO:0000313" key="7">
    <source>
        <dbReference type="EMBL" id="KAF5313910.1"/>
    </source>
</evidence>
<gene>
    <name evidence="7" type="ORF">D9619_013067</name>
</gene>
<comment type="caution">
    <text evidence="7">The sequence shown here is derived from an EMBL/GenBank/DDBJ whole genome shotgun (WGS) entry which is preliminary data.</text>
</comment>
<evidence type="ECO:0008006" key="9">
    <source>
        <dbReference type="Google" id="ProtNLM"/>
    </source>
</evidence>
<keyword evidence="5" id="KW-0560">Oxidoreductase</keyword>
<evidence type="ECO:0000256" key="1">
    <source>
        <dbReference type="ARBA" id="ARBA00001974"/>
    </source>
</evidence>
<evidence type="ECO:0000256" key="5">
    <source>
        <dbReference type="ARBA" id="ARBA00023002"/>
    </source>
</evidence>
<evidence type="ECO:0000256" key="6">
    <source>
        <dbReference type="SAM" id="MobiDB-lite"/>
    </source>
</evidence>